<evidence type="ECO:0000313" key="7">
    <source>
        <dbReference type="Proteomes" id="UP000183994"/>
    </source>
</evidence>
<organism evidence="6 7">
    <name type="scientific">Desulfatibacillum alkenivorans DSM 16219</name>
    <dbReference type="NCBI Taxonomy" id="1121393"/>
    <lineage>
        <taxon>Bacteria</taxon>
        <taxon>Pseudomonadati</taxon>
        <taxon>Thermodesulfobacteriota</taxon>
        <taxon>Desulfobacteria</taxon>
        <taxon>Desulfobacterales</taxon>
        <taxon>Desulfatibacillaceae</taxon>
        <taxon>Desulfatibacillum</taxon>
    </lineage>
</organism>
<evidence type="ECO:0000259" key="5">
    <source>
        <dbReference type="PROSITE" id="PS51554"/>
    </source>
</evidence>
<keyword evidence="1 3" id="KW-0556">Organic radical</keyword>
<evidence type="ECO:0000256" key="3">
    <source>
        <dbReference type="PROSITE-ProRule" id="PRU00493"/>
    </source>
</evidence>
<dbReference type="GO" id="GO:0016829">
    <property type="term" value="F:lyase activity"/>
    <property type="evidence" value="ECO:0007669"/>
    <property type="project" value="UniProtKB-KW"/>
</dbReference>
<dbReference type="GO" id="GO:0016740">
    <property type="term" value="F:transferase activity"/>
    <property type="evidence" value="ECO:0007669"/>
    <property type="project" value="UniProtKB-KW"/>
</dbReference>
<feature type="domain" description="Glycine radical" evidence="4">
    <location>
        <begin position="702"/>
        <end position="823"/>
    </location>
</feature>
<dbReference type="AlphaFoldDB" id="A0A1M6P1L2"/>
<evidence type="ECO:0000256" key="2">
    <source>
        <dbReference type="ARBA" id="ARBA00023239"/>
    </source>
</evidence>
<keyword evidence="7" id="KW-1185">Reference proteome</keyword>
<dbReference type="InterPro" id="IPR004184">
    <property type="entry name" value="PFL_dom"/>
</dbReference>
<dbReference type="STRING" id="1121393.SAMN02745216_02730"/>
<evidence type="ECO:0000256" key="1">
    <source>
        <dbReference type="ARBA" id="ARBA00022818"/>
    </source>
</evidence>
<dbReference type="PROSITE" id="PS51149">
    <property type="entry name" value="GLY_RADICAL_2"/>
    <property type="match status" value="1"/>
</dbReference>
<dbReference type="Pfam" id="PF02901">
    <property type="entry name" value="PFL-like"/>
    <property type="match status" value="1"/>
</dbReference>
<dbReference type="InterPro" id="IPR001150">
    <property type="entry name" value="Gly_radical"/>
</dbReference>
<dbReference type="Proteomes" id="UP000183994">
    <property type="component" value="Unassembled WGS sequence"/>
</dbReference>
<keyword evidence="2" id="KW-0456">Lyase</keyword>
<dbReference type="OrthoDB" id="9803969at2"/>
<dbReference type="EMBL" id="FQZU01000016">
    <property type="protein sequence ID" value="SHK01752.1"/>
    <property type="molecule type" value="Genomic_DNA"/>
</dbReference>
<dbReference type="PANTHER" id="PTHR43641">
    <property type="entry name" value="FORMATE ACETYLTRANSFERASE 3-RELATED"/>
    <property type="match status" value="1"/>
</dbReference>
<keyword evidence="6" id="KW-0808">Transferase</keyword>
<accession>A0A1M6P1L2</accession>
<dbReference type="PANTHER" id="PTHR43641:SF2">
    <property type="entry name" value="DEHYDRATASE YBIW-RELATED"/>
    <property type="match status" value="1"/>
</dbReference>
<dbReference type="Gene3D" id="3.20.70.20">
    <property type="match status" value="1"/>
</dbReference>
<dbReference type="SUPFAM" id="SSF51998">
    <property type="entry name" value="PFL-like glycyl radical enzymes"/>
    <property type="match status" value="1"/>
</dbReference>
<dbReference type="Pfam" id="PF01228">
    <property type="entry name" value="Gly_radical"/>
    <property type="match status" value="1"/>
</dbReference>
<name>A0A1M6P1L2_9BACT</name>
<dbReference type="RefSeq" id="WP_073476677.1">
    <property type="nucleotide sequence ID" value="NZ_FQZU01000016.1"/>
</dbReference>
<dbReference type="InterPro" id="IPR019777">
    <property type="entry name" value="Form_AcTrfase_GR_CS"/>
</dbReference>
<reference evidence="7" key="1">
    <citation type="submission" date="2016-11" db="EMBL/GenBank/DDBJ databases">
        <authorList>
            <person name="Varghese N."/>
            <person name="Submissions S."/>
        </authorList>
    </citation>
    <scope>NUCLEOTIDE SEQUENCE [LARGE SCALE GENOMIC DNA]</scope>
    <source>
        <strain evidence="7">DSM 16219</strain>
    </source>
</reference>
<feature type="modified residue" description="Glycine radical" evidence="3">
    <location>
        <position position="798"/>
    </location>
</feature>
<sequence>MGKAASPNAEVHKANPYLENPCLFPQASDRILAVRAELMAEPYSICLERPSLFFEFWESKKGKAAKNLHPAEARALMLSHIMRRRRPRIYNHELIIGNMSSKRVGANFYPEGGSLNILEDLLHLEDRQIPFKLAPMEKAELLRLGLKSIPVSIGGKALLKPGRFSHFLDFFRAKRYFVTEEAGISHQAGNYGEVVNHGLVKADLYARDRLESDSLEDGTRLNADQRAFYKSVRTVVLGIRNMASNLAAEAEKKAAAQGVALERRKELLEAAEACLHVPYYPARTFKEGLQACWLVHMAMNLEDFEQGLSFGRLDRILLPLYKSDQKKGLLTYEKAVEIMASFQLKTCETIPIYSERIDQYFSGNGVAQGITVGGVNGGGRDSTNELSGLVLDAFSQIKTREPALHVRVHKKTPPWLLEKAAAVAALGCGKPSFFGDKAVIKALENTGMTKAHARDYAVIGCVEMASQGRTYNSSDAALFNLPLCLELALNQGYRFGSRRIPALRFGAPTPPAEELRTFDHVLKAFKTQVRDSVNEMAKVITMMEQAYRVHRTTPVNSVITQGCLKCGKDVTWGGAMYDLTSVQAAGLADAGDSLYALKRVVFDEKRMSLAAFVRILQSNWEGREKLRQEISQKFPRYGNGDKEADRMTQIAADAYTEAVTSHKNSRGGQYIAGIYSMTCHHGFGKATGALPNGRPAGYRLSNGLSPVDGADKKGPTAVLQSAASLDSSHWGNCCALNIKFDGRQFKGGKGARILSSMITAYMNMGGMQVQPNILDAETLMEAKEDPNAHPGIVVRVAGYCAYFNDLQPMVQDEVISRTTHAIQE</sequence>
<proteinExistence type="predicted"/>
<feature type="domain" description="PFL" evidence="5">
    <location>
        <begin position="29"/>
        <end position="695"/>
    </location>
</feature>
<dbReference type="PROSITE" id="PS51554">
    <property type="entry name" value="PFL"/>
    <property type="match status" value="1"/>
</dbReference>
<evidence type="ECO:0000313" key="6">
    <source>
        <dbReference type="EMBL" id="SHK01752.1"/>
    </source>
</evidence>
<gene>
    <name evidence="6" type="ORF">SAMN02745216_02730</name>
</gene>
<protein>
    <submittedName>
        <fullName evidence="6">Formate C-acetyltransferase</fullName>
    </submittedName>
</protein>
<dbReference type="InterPro" id="IPR051215">
    <property type="entry name" value="GRE"/>
</dbReference>
<evidence type="ECO:0000259" key="4">
    <source>
        <dbReference type="PROSITE" id="PS51149"/>
    </source>
</evidence>
<dbReference type="PROSITE" id="PS00850">
    <property type="entry name" value="GLY_RADICAL_1"/>
    <property type="match status" value="1"/>
</dbReference>
<dbReference type="GO" id="GO:0005829">
    <property type="term" value="C:cytosol"/>
    <property type="evidence" value="ECO:0007669"/>
    <property type="project" value="TreeGrafter"/>
</dbReference>